<evidence type="ECO:0000256" key="4">
    <source>
        <dbReference type="ARBA" id="ARBA00022840"/>
    </source>
</evidence>
<gene>
    <name evidence="6" type="ORF">MHBO_005270</name>
</gene>
<reference evidence="6 7" key="1">
    <citation type="journal article" date="2024" name="BMC Biol.">
        <title>Comparative genomics of Ascetosporea gives new insight into the evolutionary basis for animal parasitism in Rhizaria.</title>
        <authorList>
            <person name="Hiltunen Thoren M."/>
            <person name="Onut-Brannstrom I."/>
            <person name="Alfjorden A."/>
            <person name="Peckova H."/>
            <person name="Swords F."/>
            <person name="Hooper C."/>
            <person name="Holzer A.S."/>
            <person name="Bass D."/>
            <person name="Burki F."/>
        </authorList>
    </citation>
    <scope>NUCLEOTIDE SEQUENCE [LARGE SCALE GENOMIC DNA]</scope>
    <source>
        <strain evidence="6">20-A016</strain>
    </source>
</reference>
<keyword evidence="2" id="KW-0378">Hydrolase</keyword>
<dbReference type="Pfam" id="PF00176">
    <property type="entry name" value="SNF2-rel_dom"/>
    <property type="match status" value="1"/>
</dbReference>
<dbReference type="PANTHER" id="PTHR45626:SF17">
    <property type="entry name" value="HELICASE-LIKE TRANSCRIPTION FACTOR"/>
    <property type="match status" value="1"/>
</dbReference>
<accession>A0ABV2AVF3</accession>
<evidence type="ECO:0000256" key="1">
    <source>
        <dbReference type="ARBA" id="ARBA00022741"/>
    </source>
</evidence>
<dbReference type="InterPro" id="IPR038718">
    <property type="entry name" value="SNF2-like_sf"/>
</dbReference>
<evidence type="ECO:0000256" key="3">
    <source>
        <dbReference type="ARBA" id="ARBA00022806"/>
    </source>
</evidence>
<dbReference type="InterPro" id="IPR027417">
    <property type="entry name" value="P-loop_NTPase"/>
</dbReference>
<sequence length="125" mass="14225">MGLGKTIQMIALIGTNDFGKGPTLIVCPVSVMNTWLYQIEEHVRDRAFRATIYHGADRNTDKSTLEDFDVVITSYSVVSFEYRTFGPRQQKLKASLENSSASSDDESDFEYSRGVHSVQWFRFLT</sequence>
<keyword evidence="1" id="KW-0547">Nucleotide-binding</keyword>
<keyword evidence="4" id="KW-0067">ATP-binding</keyword>
<dbReference type="Gene3D" id="3.40.50.10810">
    <property type="entry name" value="Tandem AAA-ATPase domain"/>
    <property type="match status" value="1"/>
</dbReference>
<feature type="domain" description="SNF2 N-terminal" evidence="5">
    <location>
        <begin position="1"/>
        <end position="85"/>
    </location>
</feature>
<dbReference type="EMBL" id="JBDODL010007462">
    <property type="protein sequence ID" value="MES1923652.1"/>
    <property type="molecule type" value="Genomic_DNA"/>
</dbReference>
<keyword evidence="3" id="KW-0347">Helicase</keyword>
<evidence type="ECO:0000259" key="5">
    <source>
        <dbReference type="Pfam" id="PF00176"/>
    </source>
</evidence>
<dbReference type="SUPFAM" id="SSF52540">
    <property type="entry name" value="P-loop containing nucleoside triphosphate hydrolases"/>
    <property type="match status" value="1"/>
</dbReference>
<dbReference type="InterPro" id="IPR050628">
    <property type="entry name" value="SNF2_RAD54_helicase_TF"/>
</dbReference>
<evidence type="ECO:0000256" key="2">
    <source>
        <dbReference type="ARBA" id="ARBA00022801"/>
    </source>
</evidence>
<dbReference type="PANTHER" id="PTHR45626">
    <property type="entry name" value="TRANSCRIPTION TERMINATION FACTOR 2-RELATED"/>
    <property type="match status" value="1"/>
</dbReference>
<name>A0ABV2AVF3_9EUKA</name>
<keyword evidence="7" id="KW-1185">Reference proteome</keyword>
<comment type="caution">
    <text evidence="6">The sequence shown here is derived from an EMBL/GenBank/DDBJ whole genome shotgun (WGS) entry which is preliminary data.</text>
</comment>
<proteinExistence type="predicted"/>
<organism evidence="6 7">
    <name type="scientific">Bonamia ostreae</name>
    <dbReference type="NCBI Taxonomy" id="126728"/>
    <lineage>
        <taxon>Eukaryota</taxon>
        <taxon>Sar</taxon>
        <taxon>Rhizaria</taxon>
        <taxon>Endomyxa</taxon>
        <taxon>Ascetosporea</taxon>
        <taxon>Haplosporida</taxon>
        <taxon>Bonamia</taxon>
    </lineage>
</organism>
<protein>
    <recommendedName>
        <fullName evidence="5">SNF2 N-terminal domain-containing protein</fullName>
    </recommendedName>
</protein>
<evidence type="ECO:0000313" key="7">
    <source>
        <dbReference type="Proteomes" id="UP001439008"/>
    </source>
</evidence>
<dbReference type="Proteomes" id="UP001439008">
    <property type="component" value="Unassembled WGS sequence"/>
</dbReference>
<dbReference type="InterPro" id="IPR000330">
    <property type="entry name" value="SNF2_N"/>
</dbReference>
<evidence type="ECO:0000313" key="6">
    <source>
        <dbReference type="EMBL" id="MES1923652.1"/>
    </source>
</evidence>